<organism evidence="17">
    <name type="scientific">uncultured Chthoniobacterales bacterium</name>
    <dbReference type="NCBI Taxonomy" id="1836801"/>
    <lineage>
        <taxon>Bacteria</taxon>
        <taxon>Pseudomonadati</taxon>
        <taxon>Verrucomicrobiota</taxon>
        <taxon>Spartobacteria</taxon>
        <taxon>Chthoniobacterales</taxon>
        <taxon>environmental samples</taxon>
    </lineage>
</organism>
<evidence type="ECO:0000256" key="3">
    <source>
        <dbReference type="ARBA" id="ARBA00022438"/>
    </source>
</evidence>
<dbReference type="Pfam" id="PF01433">
    <property type="entry name" value="Peptidase_M1"/>
    <property type="match status" value="1"/>
</dbReference>
<dbReference type="CDD" id="cd09601">
    <property type="entry name" value="M1_APN-Q_like"/>
    <property type="match status" value="1"/>
</dbReference>
<keyword evidence="3 12" id="KW-0031">Aminopeptidase</keyword>
<feature type="active site" description="Proton acceptor" evidence="9">
    <location>
        <position position="327"/>
    </location>
</feature>
<keyword evidence="7 10" id="KW-0862">Zinc</keyword>
<dbReference type="GO" id="GO:0005615">
    <property type="term" value="C:extracellular space"/>
    <property type="evidence" value="ECO:0007669"/>
    <property type="project" value="TreeGrafter"/>
</dbReference>
<keyword evidence="5 10" id="KW-0479">Metal-binding</keyword>
<feature type="site" description="Transition state stabilizer" evidence="11">
    <location>
        <position position="421"/>
    </location>
</feature>
<dbReference type="InterPro" id="IPR045357">
    <property type="entry name" value="Aminopeptidase_N-like_N"/>
</dbReference>
<sequence length="884" mass="98181">MRFPLLFSLVMLATASTPLRGEKPFDFESTPGKLPKHVVPEEYAIRITPDAKKLTFTGSETIRVNVRKPTRELVLNAAEIEISKAAINDKPVAKSAIKLDPKEETLTITAPAELQPGTHTLSLSFSGKINTAGQGLYHAPYTEQGTGEKKVMLGTQMEATDARRMFPCWDEPVFRARFQLTAIVPENWTAVSNMPLERETKTAAGKELHFGLTPSMASYLNVLCAGELDSIEKKSHGVLHRVVATRGKAELGRYALDSSAQVTEYFNDYFGTPYPLPKLDEIAVPGGFGGAMENWGGITYFESRLLYDPQRSSAETKQNIYEVIAHEIAHQWFGNLVTMAWWDNLWLNEGFASWMGSKCTEKFNPDWEVWLTRDVPRNPTRRTGIPKETAMESDARSTTHPIQQPVATEAEANSAFDDITYKKGQSFIRMLESFLGEEVFRDGIRKYTARHKFSNTTTADLWNALGEASGKPVVEIAAGWTQQPGFPIVTVSRGADGKVALTQERFTINYPNAPALEWKIPLTYTVSGGADGGLLMESKTAELTDIPPDRAFKLNVEGAGNYRVQYDEASWKLILAHLAKFSSPDRVNLLSDAWALVQAKRAPLSHYLEIVEKLPTRTELAEREQIMTAFGVINSLLAEPAQRQQFHQYARSILRPSFDALGWDPKPGEKPREASLRVSLIPALASFGDEEIAAGCQERFRRFLEKPESLAPDLRAPVLSVIGRYADEATWTKLHELGRKTTSIEEKQNYYDALSAAADPKLAERALQIALSDELPSSRAAFLVPKVARDGGHADLVWRFAKANMKQLLAKTDALGALSYAPSLFTFFSDTARLSELKDYAKTSLSAEAAKEVDKAVDEVSFRADFKQQLANDVASWKTAQPRG</sequence>
<feature type="domain" description="Peptidase M1 membrane alanine aminopeptidase" evidence="14">
    <location>
        <begin position="254"/>
        <end position="480"/>
    </location>
</feature>
<comment type="similarity">
    <text evidence="2 12">Belongs to the peptidase M1 family.</text>
</comment>
<dbReference type="GO" id="GO:0043171">
    <property type="term" value="P:peptide catabolic process"/>
    <property type="evidence" value="ECO:0007669"/>
    <property type="project" value="TreeGrafter"/>
</dbReference>
<feature type="domain" description="ERAP1-like C-terminal" evidence="15">
    <location>
        <begin position="552"/>
        <end position="860"/>
    </location>
</feature>
<dbReference type="Gene3D" id="1.25.50.20">
    <property type="match status" value="1"/>
</dbReference>
<evidence type="ECO:0000256" key="7">
    <source>
        <dbReference type="ARBA" id="ARBA00022833"/>
    </source>
</evidence>
<dbReference type="AlphaFoldDB" id="A0A6J4H0F8"/>
<dbReference type="InterPro" id="IPR050344">
    <property type="entry name" value="Peptidase_M1_aminopeptidases"/>
</dbReference>
<dbReference type="GO" id="GO:0016020">
    <property type="term" value="C:membrane"/>
    <property type="evidence" value="ECO:0007669"/>
    <property type="project" value="TreeGrafter"/>
</dbReference>
<dbReference type="InterPro" id="IPR014782">
    <property type="entry name" value="Peptidase_M1_dom"/>
</dbReference>
<dbReference type="Pfam" id="PF17900">
    <property type="entry name" value="Peptidase_M1_N"/>
    <property type="match status" value="1"/>
</dbReference>
<dbReference type="GO" id="GO:0016285">
    <property type="term" value="F:alanyl aminopeptidase activity"/>
    <property type="evidence" value="ECO:0007669"/>
    <property type="project" value="UniProtKB-EC"/>
</dbReference>
<feature type="binding site" evidence="10">
    <location>
        <position position="330"/>
    </location>
    <ligand>
        <name>Zn(2+)</name>
        <dbReference type="ChEBI" id="CHEBI:29105"/>
        <note>catalytic</note>
    </ligand>
</feature>
<proteinExistence type="inferred from homology"/>
<comment type="cofactor">
    <cofactor evidence="10 12">
        <name>Zn(2+)</name>
        <dbReference type="ChEBI" id="CHEBI:29105"/>
    </cofactor>
    <text evidence="10 12">Binds 1 zinc ion per subunit.</text>
</comment>
<evidence type="ECO:0000313" key="17">
    <source>
        <dbReference type="EMBL" id="CAA9209501.1"/>
    </source>
</evidence>
<dbReference type="PANTHER" id="PTHR11533">
    <property type="entry name" value="PROTEASE M1 ZINC METALLOPROTEASE"/>
    <property type="match status" value="1"/>
</dbReference>
<evidence type="ECO:0000256" key="2">
    <source>
        <dbReference type="ARBA" id="ARBA00010136"/>
    </source>
</evidence>
<dbReference type="GO" id="GO:0070006">
    <property type="term" value="F:metalloaminopeptidase activity"/>
    <property type="evidence" value="ECO:0007669"/>
    <property type="project" value="TreeGrafter"/>
</dbReference>
<dbReference type="InterPro" id="IPR027268">
    <property type="entry name" value="Peptidase_M4/M1_CTD_sf"/>
</dbReference>
<dbReference type="EC" id="3.4.11.-" evidence="12"/>
<evidence type="ECO:0000256" key="11">
    <source>
        <dbReference type="PIRSR" id="PIRSR634016-4"/>
    </source>
</evidence>
<dbReference type="EMBL" id="CADCTA010000001">
    <property type="protein sequence ID" value="CAA9209501.1"/>
    <property type="molecule type" value="Genomic_DNA"/>
</dbReference>
<gene>
    <name evidence="17" type="ORF">AVDCRST_MAG42-784</name>
</gene>
<dbReference type="PANTHER" id="PTHR11533:SF174">
    <property type="entry name" value="PUROMYCIN-SENSITIVE AMINOPEPTIDASE-RELATED"/>
    <property type="match status" value="1"/>
</dbReference>
<dbReference type="InterPro" id="IPR001930">
    <property type="entry name" value="Peptidase_M1"/>
</dbReference>
<dbReference type="FunFam" id="1.10.390.10:FF:000001">
    <property type="entry name" value="Aminopeptidase"/>
    <property type="match status" value="1"/>
</dbReference>
<evidence type="ECO:0000256" key="6">
    <source>
        <dbReference type="ARBA" id="ARBA00022801"/>
    </source>
</evidence>
<dbReference type="SUPFAM" id="SSF55486">
    <property type="entry name" value="Metalloproteases ('zincins'), catalytic domain"/>
    <property type="match status" value="1"/>
</dbReference>
<dbReference type="PRINTS" id="PR00756">
    <property type="entry name" value="ALADIPTASE"/>
</dbReference>
<evidence type="ECO:0000259" key="15">
    <source>
        <dbReference type="Pfam" id="PF11838"/>
    </source>
</evidence>
<evidence type="ECO:0000256" key="1">
    <source>
        <dbReference type="ARBA" id="ARBA00000098"/>
    </source>
</evidence>
<evidence type="ECO:0000259" key="16">
    <source>
        <dbReference type="Pfam" id="PF17900"/>
    </source>
</evidence>
<evidence type="ECO:0000259" key="14">
    <source>
        <dbReference type="Pfam" id="PF01433"/>
    </source>
</evidence>
<evidence type="ECO:0000256" key="8">
    <source>
        <dbReference type="ARBA" id="ARBA00023049"/>
    </source>
</evidence>
<dbReference type="InterPro" id="IPR034016">
    <property type="entry name" value="M1_APN-typ"/>
</dbReference>
<dbReference type="InterPro" id="IPR024571">
    <property type="entry name" value="ERAP1-like_C_dom"/>
</dbReference>
<evidence type="ECO:0000256" key="4">
    <source>
        <dbReference type="ARBA" id="ARBA00022670"/>
    </source>
</evidence>
<dbReference type="GO" id="GO:0005737">
    <property type="term" value="C:cytoplasm"/>
    <property type="evidence" value="ECO:0007669"/>
    <property type="project" value="TreeGrafter"/>
</dbReference>
<comment type="catalytic activity">
    <reaction evidence="1">
        <text>Release of an N-terminal amino acid, Xaa-|-Yaa- from a peptide, amide or arylamide. Xaa is preferably Ala, but may be most amino acids including Pro (slow action). When a terminal hydrophobic residue is followed by a prolyl residue, the two may be released as an intact Xaa-Pro dipeptide.</text>
        <dbReference type="EC" id="3.4.11.2"/>
    </reaction>
</comment>
<dbReference type="SUPFAM" id="SSF63737">
    <property type="entry name" value="Leukotriene A4 hydrolase N-terminal domain"/>
    <property type="match status" value="1"/>
</dbReference>
<keyword evidence="8 12" id="KW-0482">Metalloprotease</keyword>
<dbReference type="Gene3D" id="2.60.40.1910">
    <property type="match status" value="1"/>
</dbReference>
<keyword evidence="6 12" id="KW-0378">Hydrolase</keyword>
<reference evidence="17" key="1">
    <citation type="submission" date="2020-02" db="EMBL/GenBank/DDBJ databases">
        <authorList>
            <person name="Meier V. D."/>
        </authorList>
    </citation>
    <scope>NUCLEOTIDE SEQUENCE</scope>
    <source>
        <strain evidence="17">AVDCRST_MAG42</strain>
    </source>
</reference>
<dbReference type="GO" id="GO:0042277">
    <property type="term" value="F:peptide binding"/>
    <property type="evidence" value="ECO:0007669"/>
    <property type="project" value="TreeGrafter"/>
</dbReference>
<evidence type="ECO:0000256" key="12">
    <source>
        <dbReference type="RuleBase" id="RU364040"/>
    </source>
</evidence>
<dbReference type="GO" id="GO:0006508">
    <property type="term" value="P:proteolysis"/>
    <property type="evidence" value="ECO:0007669"/>
    <property type="project" value="UniProtKB-KW"/>
</dbReference>
<feature type="region of interest" description="Disordered" evidence="13">
    <location>
        <begin position="378"/>
        <end position="401"/>
    </location>
</feature>
<dbReference type="GO" id="GO:0008270">
    <property type="term" value="F:zinc ion binding"/>
    <property type="evidence" value="ECO:0007669"/>
    <property type="project" value="UniProtKB-UniRule"/>
</dbReference>
<protein>
    <recommendedName>
        <fullName evidence="12">Aminopeptidase</fullName>
        <ecNumber evidence="12">3.4.11.-</ecNumber>
    </recommendedName>
</protein>
<evidence type="ECO:0000256" key="13">
    <source>
        <dbReference type="SAM" id="MobiDB-lite"/>
    </source>
</evidence>
<evidence type="ECO:0000256" key="10">
    <source>
        <dbReference type="PIRSR" id="PIRSR634016-3"/>
    </source>
</evidence>
<dbReference type="InterPro" id="IPR042097">
    <property type="entry name" value="Aminopeptidase_N-like_N_sf"/>
</dbReference>
<evidence type="ECO:0000256" key="9">
    <source>
        <dbReference type="PIRSR" id="PIRSR634016-1"/>
    </source>
</evidence>
<dbReference type="Pfam" id="PF11838">
    <property type="entry name" value="ERAP1_C"/>
    <property type="match status" value="1"/>
</dbReference>
<feature type="binding site" evidence="10">
    <location>
        <position position="326"/>
    </location>
    <ligand>
        <name>Zn(2+)</name>
        <dbReference type="ChEBI" id="CHEBI:29105"/>
        <note>catalytic</note>
    </ligand>
</feature>
<keyword evidence="4 12" id="KW-0645">Protease</keyword>
<accession>A0A6J4H0F8</accession>
<dbReference type="Gene3D" id="1.10.390.10">
    <property type="entry name" value="Neutral Protease Domain 2"/>
    <property type="match status" value="1"/>
</dbReference>
<name>A0A6J4H0F8_9BACT</name>
<feature type="domain" description="Aminopeptidase N-like N-terminal" evidence="16">
    <location>
        <begin position="39"/>
        <end position="220"/>
    </location>
</feature>
<evidence type="ECO:0000256" key="5">
    <source>
        <dbReference type="ARBA" id="ARBA00022723"/>
    </source>
</evidence>
<dbReference type="Gene3D" id="2.60.40.1730">
    <property type="entry name" value="tricorn interacting facor f3 domain"/>
    <property type="match status" value="1"/>
</dbReference>
<feature type="binding site" evidence="10">
    <location>
        <position position="349"/>
    </location>
    <ligand>
        <name>Zn(2+)</name>
        <dbReference type="ChEBI" id="CHEBI:29105"/>
        <note>catalytic</note>
    </ligand>
</feature>